<dbReference type="Proteomes" id="UP000054937">
    <property type="component" value="Unassembled WGS sequence"/>
</dbReference>
<protein>
    <submittedName>
        <fullName evidence="1">Uncharacterized protein</fullName>
    </submittedName>
</protein>
<dbReference type="InterPro" id="IPR011990">
    <property type="entry name" value="TPR-like_helical_dom_sf"/>
</dbReference>
<dbReference type="Gene3D" id="1.25.40.10">
    <property type="entry name" value="Tetratricopeptide repeat domain"/>
    <property type="match status" value="1"/>
</dbReference>
<dbReference type="EMBL" id="LDAU01000043">
    <property type="protein sequence ID" value="KRX09866.1"/>
    <property type="molecule type" value="Genomic_DNA"/>
</dbReference>
<reference evidence="1 2" key="1">
    <citation type="journal article" date="2015" name="Sci. Rep.">
        <title>Genome of the facultative scuticociliatosis pathogen Pseudocohnilembus persalinus provides insight into its virulence through horizontal gene transfer.</title>
        <authorList>
            <person name="Xiong J."/>
            <person name="Wang G."/>
            <person name="Cheng J."/>
            <person name="Tian M."/>
            <person name="Pan X."/>
            <person name="Warren A."/>
            <person name="Jiang C."/>
            <person name="Yuan D."/>
            <person name="Miao W."/>
        </authorList>
    </citation>
    <scope>NUCLEOTIDE SEQUENCE [LARGE SCALE GENOMIC DNA]</scope>
    <source>
        <strain evidence="1">36N120E</strain>
    </source>
</reference>
<accession>A0A0V0R6A2</accession>
<dbReference type="AlphaFoldDB" id="A0A0V0R6A2"/>
<dbReference type="SUPFAM" id="SSF48452">
    <property type="entry name" value="TPR-like"/>
    <property type="match status" value="1"/>
</dbReference>
<dbReference type="InParanoid" id="A0A0V0R6A2"/>
<gene>
    <name evidence="1" type="ORF">PPERSA_03928</name>
</gene>
<evidence type="ECO:0000313" key="1">
    <source>
        <dbReference type="EMBL" id="KRX09866.1"/>
    </source>
</evidence>
<name>A0A0V0R6A2_PSEPJ</name>
<proteinExistence type="predicted"/>
<sequence length="198" mass="23552">MNNLINILCEAMVEIARIDEEKYTDDKKLEIAEKVQKMLQKTQMGTQSEYQAMVYKFESEIYLKMGQQQKSLDCLEKCCNFHIDLRNFEIGLDFLLKAKQRWEYIDPEEVNLSHIYLIANIGIGYTTQGDMKQGMPYLDKAIEKLQPVTQENVQMFVFTCQHMAKLRLNLDQIEESLKITQECWEYMHKQLKRKHKDH</sequence>
<evidence type="ECO:0000313" key="2">
    <source>
        <dbReference type="Proteomes" id="UP000054937"/>
    </source>
</evidence>
<organism evidence="1 2">
    <name type="scientific">Pseudocohnilembus persalinus</name>
    <name type="common">Ciliate</name>
    <dbReference type="NCBI Taxonomy" id="266149"/>
    <lineage>
        <taxon>Eukaryota</taxon>
        <taxon>Sar</taxon>
        <taxon>Alveolata</taxon>
        <taxon>Ciliophora</taxon>
        <taxon>Intramacronucleata</taxon>
        <taxon>Oligohymenophorea</taxon>
        <taxon>Scuticociliatia</taxon>
        <taxon>Philasterida</taxon>
        <taxon>Pseudocohnilembidae</taxon>
        <taxon>Pseudocohnilembus</taxon>
    </lineage>
</organism>
<keyword evidence="2" id="KW-1185">Reference proteome</keyword>
<dbReference type="OrthoDB" id="5985681at2759"/>
<comment type="caution">
    <text evidence="1">The sequence shown here is derived from an EMBL/GenBank/DDBJ whole genome shotgun (WGS) entry which is preliminary data.</text>
</comment>